<protein>
    <recommendedName>
        <fullName evidence="1">DUF6602 domain-containing protein</fullName>
    </recommendedName>
</protein>
<dbReference type="Proteomes" id="UP000316298">
    <property type="component" value="Unassembled WGS sequence"/>
</dbReference>
<dbReference type="EMBL" id="VFMM01000001">
    <property type="protein sequence ID" value="TQJ19733.1"/>
    <property type="molecule type" value="Genomic_DNA"/>
</dbReference>
<accession>A0A542EWJ6</accession>
<organism evidence="2 3">
    <name type="scientific">Kribbella jejuensis</name>
    <dbReference type="NCBI Taxonomy" id="236068"/>
    <lineage>
        <taxon>Bacteria</taxon>
        <taxon>Bacillati</taxon>
        <taxon>Actinomycetota</taxon>
        <taxon>Actinomycetes</taxon>
        <taxon>Propionibacteriales</taxon>
        <taxon>Kribbellaceae</taxon>
        <taxon>Kribbella</taxon>
    </lineage>
</organism>
<dbReference type="CDD" id="cd21173">
    <property type="entry name" value="NucC-like"/>
    <property type="match status" value="1"/>
</dbReference>
<evidence type="ECO:0000313" key="3">
    <source>
        <dbReference type="Proteomes" id="UP000316298"/>
    </source>
</evidence>
<gene>
    <name evidence="2" type="ORF">FB475_3909</name>
</gene>
<dbReference type="InterPro" id="IPR046537">
    <property type="entry name" value="DUF6602"/>
</dbReference>
<dbReference type="AlphaFoldDB" id="A0A542EWJ6"/>
<reference evidence="2 3" key="1">
    <citation type="submission" date="2019-06" db="EMBL/GenBank/DDBJ databases">
        <title>Sequencing the genomes of 1000 actinobacteria strains.</title>
        <authorList>
            <person name="Klenk H.-P."/>
        </authorList>
    </citation>
    <scope>NUCLEOTIDE SEQUENCE [LARGE SCALE GENOMIC DNA]</scope>
    <source>
        <strain evidence="2 3">DSM 17305</strain>
    </source>
</reference>
<feature type="domain" description="DUF6602" evidence="1">
    <location>
        <begin position="26"/>
        <end position="127"/>
    </location>
</feature>
<name>A0A542EWJ6_9ACTN</name>
<dbReference type="OrthoDB" id="5188057at2"/>
<sequence length="335" mass="35689">MVKLADLIANAAQIMKLDLARIRLATKRAELKGGAAEEVLAKFLKQRLPGSLGITRGHVVDANGGLSKQADVIIYDALRTPILFESALDGWDVVPAEGVVAVIEVKMHLTAADIPSVVANCDSVMQLRRDAYIGRAVQTIEAYGSRWSELPIYYSVFAYESDGMYAAELNELLSSHALQDRIGSVCYLDRGVSLHADLSGAAAALVPVATELATLLDIPPPNALLLWLTALSTVVSVGASRRPIDLMRYAPEEHAELRGTVRGTSPDVARRRAEAAGQQTLTGLEMDPATAARITTMMLDSQSLTAGDLRAVEAVGGQVVPEDEGHAKLVIPTGS</sequence>
<keyword evidence="3" id="KW-1185">Reference proteome</keyword>
<dbReference type="RefSeq" id="WP_141857632.1">
    <property type="nucleotide sequence ID" value="NZ_BAAAKA010000024.1"/>
</dbReference>
<evidence type="ECO:0000313" key="2">
    <source>
        <dbReference type="EMBL" id="TQJ19733.1"/>
    </source>
</evidence>
<evidence type="ECO:0000259" key="1">
    <source>
        <dbReference type="Pfam" id="PF20247"/>
    </source>
</evidence>
<comment type="caution">
    <text evidence="2">The sequence shown here is derived from an EMBL/GenBank/DDBJ whole genome shotgun (WGS) entry which is preliminary data.</text>
</comment>
<proteinExistence type="predicted"/>
<dbReference type="Pfam" id="PF20247">
    <property type="entry name" value="DUF6602"/>
    <property type="match status" value="1"/>
</dbReference>